<evidence type="ECO:0000313" key="2">
    <source>
        <dbReference type="EMBL" id="BDU74171.1"/>
    </source>
</evidence>
<dbReference type="EMBL" id="AP027080">
    <property type="protein sequence ID" value="BDU74171.1"/>
    <property type="molecule type" value="Genomic_DNA"/>
</dbReference>
<dbReference type="RefSeq" id="WP_316412843.1">
    <property type="nucleotide sequence ID" value="NZ_AP027080.1"/>
</dbReference>
<protein>
    <submittedName>
        <fullName evidence="2">Uncharacterized protein</fullName>
    </submittedName>
</protein>
<evidence type="ECO:0000256" key="1">
    <source>
        <dbReference type="SAM" id="SignalP"/>
    </source>
</evidence>
<dbReference type="AlphaFoldDB" id="A0AA48GJJ2"/>
<sequence>MINAWLKSIAGFLLACMALDAQIGKPVPVQYDALGTVEPFDPGSIKRIAWGNPGEEWSATFSFPQGWVASEFWKGPPPAVNLEVKAPDGGAQVMALPFRHYGYAFEGVNGEFIGKVKWEMPHMTFPGLHDLYYAEQATFGPWEVGRVIWRVGGCSGNPPMLFLLIVRNRESGRWRVCQDEFQYPPAPDGGDPMRARVHEDGSLGVTLWNYHGRNSAIISGWTFHARPGGEIRCEATKPRFCLFTRTGSVATLADTPREAIHIGYQEAAWHLESWNAKGGKARAFAPSPRQLLTEDARYGAPILPQPGTRRFLWAAELYVVPWKGKPAWMKLPEAQALLKTGRWDVVLFPLGEGKALCQRLVEHRRDLPHSTQGNGTRR</sequence>
<keyword evidence="1" id="KW-0732">Signal</keyword>
<feature type="signal peptide" evidence="1">
    <location>
        <begin position="1"/>
        <end position="21"/>
    </location>
</feature>
<evidence type="ECO:0000313" key="3">
    <source>
        <dbReference type="Proteomes" id="UP001238179"/>
    </source>
</evidence>
<organism evidence="2 3">
    <name type="scientific">Mesoterricola silvestris</name>
    <dbReference type="NCBI Taxonomy" id="2927979"/>
    <lineage>
        <taxon>Bacteria</taxon>
        <taxon>Pseudomonadati</taxon>
        <taxon>Acidobacteriota</taxon>
        <taxon>Holophagae</taxon>
        <taxon>Holophagales</taxon>
        <taxon>Holophagaceae</taxon>
        <taxon>Mesoterricola</taxon>
    </lineage>
</organism>
<feature type="chain" id="PRO_5041337611" evidence="1">
    <location>
        <begin position="22"/>
        <end position="378"/>
    </location>
</feature>
<gene>
    <name evidence="2" type="ORF">METEAL_33450</name>
</gene>
<proteinExistence type="predicted"/>
<keyword evidence="3" id="KW-1185">Reference proteome</keyword>
<accession>A0AA48GJJ2</accession>
<reference evidence="3" key="1">
    <citation type="journal article" date="2023" name="Int. J. Syst. Evol. Microbiol.">
        <title>Mesoterricola silvestris gen. nov., sp. nov., Mesoterricola sediminis sp. nov., Geothrix oryzae sp. nov., Geothrix edaphica sp. nov., Geothrix rubra sp. nov., and Geothrix limicola sp. nov., six novel members of Acidobacteriota isolated from soils.</title>
        <authorList>
            <person name="Itoh H."/>
            <person name="Sugisawa Y."/>
            <person name="Mise K."/>
            <person name="Xu Z."/>
            <person name="Kuniyasu M."/>
            <person name="Ushijima N."/>
            <person name="Kawano K."/>
            <person name="Kobayashi E."/>
            <person name="Shiratori Y."/>
            <person name="Masuda Y."/>
            <person name="Senoo K."/>
        </authorList>
    </citation>
    <scope>NUCLEOTIDE SEQUENCE [LARGE SCALE GENOMIC DNA]</scope>
    <source>
        <strain evidence="3">W79</strain>
    </source>
</reference>
<dbReference type="KEGG" id="msil:METEAL_33450"/>
<name>A0AA48GJJ2_9BACT</name>
<dbReference type="Proteomes" id="UP001238179">
    <property type="component" value="Chromosome"/>
</dbReference>